<protein>
    <submittedName>
        <fullName evidence="2">Uncharacterized protein</fullName>
    </submittedName>
</protein>
<organism evidence="2 3">
    <name type="scientific">Dictyocaulus viviparus</name>
    <name type="common">Bovine lungworm</name>
    <dbReference type="NCBI Taxonomy" id="29172"/>
    <lineage>
        <taxon>Eukaryota</taxon>
        <taxon>Metazoa</taxon>
        <taxon>Ecdysozoa</taxon>
        <taxon>Nematoda</taxon>
        <taxon>Chromadorea</taxon>
        <taxon>Rhabditida</taxon>
        <taxon>Rhabditina</taxon>
        <taxon>Rhabditomorpha</taxon>
        <taxon>Strongyloidea</taxon>
        <taxon>Metastrongylidae</taxon>
        <taxon>Dictyocaulus</taxon>
    </lineage>
</organism>
<reference evidence="3" key="2">
    <citation type="journal article" date="2016" name="Sci. Rep.">
        <title>Dictyocaulus viviparus genome, variome and transcriptome elucidate lungworm biology and support future intervention.</title>
        <authorList>
            <person name="McNulty S.N."/>
            <person name="Strube C."/>
            <person name="Rosa B.A."/>
            <person name="Martin J.C."/>
            <person name="Tyagi R."/>
            <person name="Choi Y.J."/>
            <person name="Wang Q."/>
            <person name="Hallsworth Pepin K."/>
            <person name="Zhang X."/>
            <person name="Ozersky P."/>
            <person name="Wilson R.K."/>
            <person name="Sternberg P.W."/>
            <person name="Gasser R.B."/>
            <person name="Mitreva M."/>
        </authorList>
    </citation>
    <scope>NUCLEOTIDE SEQUENCE [LARGE SCALE GENOMIC DNA]</scope>
    <source>
        <strain evidence="3">HannoverDv2000</strain>
    </source>
</reference>
<sequence length="79" mass="9508">MSSKRQNHLRHLQKVLSLRHIVYCILYAFHFLLYDLYKSDNSVNSDFFFRVCYCKIEVQRYCALKAVYCIITAEITTVY</sequence>
<evidence type="ECO:0000313" key="3">
    <source>
        <dbReference type="Proteomes" id="UP000053766"/>
    </source>
</evidence>
<keyword evidence="3" id="KW-1185">Reference proteome</keyword>
<evidence type="ECO:0000313" key="2">
    <source>
        <dbReference type="EMBL" id="KJH50817.1"/>
    </source>
</evidence>
<dbReference type="EMBL" id="KN716196">
    <property type="protein sequence ID" value="KJH50817.1"/>
    <property type="molecule type" value="Genomic_DNA"/>
</dbReference>
<keyword evidence="1" id="KW-1133">Transmembrane helix</keyword>
<proteinExistence type="predicted"/>
<dbReference type="Proteomes" id="UP000053766">
    <property type="component" value="Unassembled WGS sequence"/>
</dbReference>
<reference evidence="2 3" key="1">
    <citation type="submission" date="2013-11" db="EMBL/GenBank/DDBJ databases">
        <title>Draft genome of the bovine lungworm Dictyocaulus viviparus.</title>
        <authorList>
            <person name="Mitreva M."/>
        </authorList>
    </citation>
    <scope>NUCLEOTIDE SEQUENCE [LARGE SCALE GENOMIC DNA]</scope>
    <source>
        <strain evidence="2 3">HannoverDv2000</strain>
    </source>
</reference>
<feature type="transmembrane region" description="Helical" evidence="1">
    <location>
        <begin position="21"/>
        <end position="37"/>
    </location>
</feature>
<dbReference type="AlphaFoldDB" id="A0A0D8Y3R6"/>
<keyword evidence="1" id="KW-0812">Transmembrane</keyword>
<keyword evidence="1" id="KW-0472">Membrane</keyword>
<gene>
    <name evidence="2" type="ORF">DICVIV_02967</name>
</gene>
<name>A0A0D8Y3R6_DICVI</name>
<accession>A0A0D8Y3R6</accession>
<evidence type="ECO:0000256" key="1">
    <source>
        <dbReference type="SAM" id="Phobius"/>
    </source>
</evidence>